<feature type="domain" description="Transposase IS4-like" evidence="1">
    <location>
        <begin position="207"/>
        <end position="506"/>
    </location>
</feature>
<dbReference type="GO" id="GO:0004803">
    <property type="term" value="F:transposase activity"/>
    <property type="evidence" value="ECO:0007669"/>
    <property type="project" value="InterPro"/>
</dbReference>
<dbReference type="GO" id="GO:0006313">
    <property type="term" value="P:DNA transposition"/>
    <property type="evidence" value="ECO:0007669"/>
    <property type="project" value="InterPro"/>
</dbReference>
<dbReference type="AlphaFoldDB" id="A0A174BC64"/>
<dbReference type="InterPro" id="IPR012337">
    <property type="entry name" value="RNaseH-like_sf"/>
</dbReference>
<dbReference type="PANTHER" id="PTHR34614">
    <property type="match status" value="1"/>
</dbReference>
<dbReference type="NCBIfam" id="NF033559">
    <property type="entry name" value="transpos_IS1634"/>
    <property type="match status" value="1"/>
</dbReference>
<accession>A0A174BC64</accession>
<evidence type="ECO:0000259" key="1">
    <source>
        <dbReference type="Pfam" id="PF01609"/>
    </source>
</evidence>
<name>A0A174BC64_9FIRM</name>
<dbReference type="Pfam" id="PF01609">
    <property type="entry name" value="DDE_Tnp_1"/>
    <property type="match status" value="1"/>
</dbReference>
<dbReference type="RefSeq" id="WP_055065932.1">
    <property type="nucleotide sequence ID" value="NZ_CYZD01000004.1"/>
</dbReference>
<dbReference type="PANTHER" id="PTHR34614:SF2">
    <property type="entry name" value="TRANSPOSASE IS4-LIKE DOMAIN-CONTAINING PROTEIN"/>
    <property type="match status" value="1"/>
</dbReference>
<dbReference type="SUPFAM" id="SSF53098">
    <property type="entry name" value="Ribonuclease H-like"/>
    <property type="match status" value="1"/>
</dbReference>
<proteinExistence type="predicted"/>
<evidence type="ECO:0000313" key="3">
    <source>
        <dbReference type="Proteomes" id="UP000095409"/>
    </source>
</evidence>
<dbReference type="InterPro" id="IPR002559">
    <property type="entry name" value="Transposase_11"/>
</dbReference>
<evidence type="ECO:0000313" key="2">
    <source>
        <dbReference type="EMBL" id="CUN97759.1"/>
    </source>
</evidence>
<dbReference type="Proteomes" id="UP000095409">
    <property type="component" value="Unassembled WGS sequence"/>
</dbReference>
<gene>
    <name evidence="2" type="ORF">ERS852394_01263</name>
</gene>
<dbReference type="GO" id="GO:0003677">
    <property type="term" value="F:DNA binding"/>
    <property type="evidence" value="ECO:0007669"/>
    <property type="project" value="InterPro"/>
</dbReference>
<sequence>MAYYLRQDKKKKGLYLQMYESFWDKEKKQPRSRNIESFGYVSELISDEIPDPVSYYQKYVAEKNREHAASVADETRPRVFATQLEKNIGYFLVDSLLSELNVKETVDILALQKRFQFNLYDMIAQLIYARILYPCSKSKTVSTVFPRLYHSVPISEDQVYDGCAFIGESYKKYIELFNHCYEEHYRRDFSSVFFDCTNYYFEIDLPKEDKQKGPSKENRHEPIIGQALLLDADLVPLAMQMYPGNESEKPYIRKIIQEMKERYKVTGKTVQVADKGLNCARNIYAAVIEARDGYIFSKSVHGKGLSEKEKQWLLLENDANVYTDYRDKNGKLLFRLKSCVDTFSYKFKELNPETGEEKVISFRVKEKRIVSYNPSLAQKQKAEIMKMVDKATNYTTYKKMAREDLGDSVKYIQITNTDKDGKSKKPVIEINQAKIDEDLKYAGYNLLVTSELDMEPSQVYHTYHNLWKIEESFRITKSYLDARPVYVQKKETIYGHFLICYLSLFLLKILEIKCFKNKINSYDLVNFMRDFRVIDKGDGTYINISQNQSVNEKIKNLIGLTNLDALYLTEKEIENIFEFTMLIDN</sequence>
<reference evidence="2 3" key="1">
    <citation type="submission" date="2015-09" db="EMBL/GenBank/DDBJ databases">
        <authorList>
            <consortium name="Pathogen Informatics"/>
        </authorList>
    </citation>
    <scope>NUCLEOTIDE SEQUENCE [LARGE SCALE GENOMIC DNA]</scope>
    <source>
        <strain evidence="2 3">2789STDY5608837</strain>
    </source>
</reference>
<protein>
    <submittedName>
        <fullName evidence="2">Transposase</fullName>
    </submittedName>
</protein>
<organism evidence="2 3">
    <name type="scientific">Blautia obeum</name>
    <dbReference type="NCBI Taxonomy" id="40520"/>
    <lineage>
        <taxon>Bacteria</taxon>
        <taxon>Bacillati</taxon>
        <taxon>Bacillota</taxon>
        <taxon>Clostridia</taxon>
        <taxon>Lachnospirales</taxon>
        <taxon>Lachnospiraceae</taxon>
        <taxon>Blautia</taxon>
    </lineage>
</organism>
<dbReference type="InterPro" id="IPR047654">
    <property type="entry name" value="IS1634_transpos"/>
</dbReference>
<dbReference type="EMBL" id="CYZD01000004">
    <property type="protein sequence ID" value="CUN97759.1"/>
    <property type="molecule type" value="Genomic_DNA"/>
</dbReference>